<feature type="compositionally biased region" description="Polar residues" evidence="1">
    <location>
        <begin position="620"/>
        <end position="630"/>
    </location>
</feature>
<accession>A0ABQ9K6M7</accession>
<evidence type="ECO:0000259" key="2">
    <source>
        <dbReference type="SMART" id="SM00868"/>
    </source>
</evidence>
<keyword evidence="4" id="KW-1185">Reference proteome</keyword>
<dbReference type="InterPro" id="IPR012934">
    <property type="entry name" value="Znf_AD"/>
</dbReference>
<reference evidence="3" key="1">
    <citation type="journal article" date="2023" name="Insect Mol. Biol.">
        <title>Genome sequencing provides insights into the evolution of gene families encoding plant cell wall-degrading enzymes in longhorned beetles.</title>
        <authorList>
            <person name="Shin N.R."/>
            <person name="Okamura Y."/>
            <person name="Kirsch R."/>
            <person name="Pauchet Y."/>
        </authorList>
    </citation>
    <scope>NUCLEOTIDE SEQUENCE</scope>
    <source>
        <strain evidence="3">MMC_N1</strain>
    </source>
</reference>
<protein>
    <recommendedName>
        <fullName evidence="2">ZAD domain-containing protein</fullName>
    </recommendedName>
</protein>
<feature type="region of interest" description="Disordered" evidence="1">
    <location>
        <begin position="620"/>
        <end position="661"/>
    </location>
</feature>
<feature type="region of interest" description="Disordered" evidence="1">
    <location>
        <begin position="378"/>
        <end position="434"/>
    </location>
</feature>
<sequence length="877" mass="98440">MYYTEFIKVCNTKCQNMCDTKVKICRLCFSLHNEDDFVFITPLQTEMVQIVVPELDINISEYVVLCRDCTQNLETIFAFKSAFLEIEDNIHIFRQNDDQQVDLEKAIGIEQEDVLIKAKVCRTCLDFLENNAFIELNNDNAPLMEILKKCLPEMDIGLTKNPVLCRKCVTALENNCEFVGLCMENEKKIRLFVTNSNHCDKMWYNIPGHKKKTTDNIHTESVIKQENTTNLDNDFPTRNIKNNLNKNRDDILKEFVHSNVSVTSSKDKALDFLTDTSNIDAMYENDDDVVWEPVLNNIVTLRVGKKSDLSSNSTNVIIQTNENNKNNGNINPPSINSNISETHSGIINKDKAALVNSENTVSITLNSLGCTTNDVQLFDTNEKGSPDGGGTCKSLKNTAESETVSDSDSVYSVGSDNDSDSNNEDFSTADDNPREEITIVTESSSKQPKKNPGLNCKYCRTKIIGSIMRHNLICTGEPFRPKKRSKPSKSKKKAPKPPPPTTNQNPSQPPVTCFIFVANGNEQSSTINACQQAATAFINQQSTMTNTYKQWAMMNMNHGQGNFMLNQPLFMANRNPRFNNSLQQIVESPPLNQLPARENSALPFPATNLSQPYIIPNSNQQYMNTYNGRQPNRNRPLLPRTDYGPSNNLKPTNNPNTPSRKSVQLKYKGVKKPLATIIKQSVVKQPRAKQADPRHVIDPTPIEAPTATNLLEFPISSETETIEISDSEDTPEPRIVAKNRLMNLLLDKHKPTSLPPEEIQKTKKFVSKMLLPIDKIVKKLPGSSTRRNFIVISDIMVTGAKETNTTSNWSKECHSNTTKGLKPLETCTSGMTTADTSNDKLIETTTHSKYLTQSEVSCKEINFTSEQEQCEIPLKSC</sequence>
<dbReference type="EMBL" id="JAPWTJ010000003">
    <property type="protein sequence ID" value="KAJ8986070.1"/>
    <property type="molecule type" value="Genomic_DNA"/>
</dbReference>
<comment type="caution">
    <text evidence="3">The sequence shown here is derived from an EMBL/GenBank/DDBJ whole genome shotgun (WGS) entry which is preliminary data.</text>
</comment>
<feature type="compositionally biased region" description="Low complexity" evidence="1">
    <location>
        <begin position="400"/>
        <end position="416"/>
    </location>
</feature>
<name>A0ABQ9K6M7_9CUCU</name>
<feature type="domain" description="ZAD" evidence="2">
    <location>
        <begin position="120"/>
        <end position="192"/>
    </location>
</feature>
<dbReference type="SMART" id="SM00868">
    <property type="entry name" value="zf-AD"/>
    <property type="match status" value="2"/>
</dbReference>
<feature type="compositionally biased region" description="Low complexity" evidence="1">
    <location>
        <begin position="631"/>
        <end position="659"/>
    </location>
</feature>
<evidence type="ECO:0000256" key="1">
    <source>
        <dbReference type="SAM" id="MobiDB-lite"/>
    </source>
</evidence>
<feature type="compositionally biased region" description="Basic residues" evidence="1">
    <location>
        <begin position="481"/>
        <end position="495"/>
    </location>
</feature>
<feature type="region of interest" description="Disordered" evidence="1">
    <location>
        <begin position="475"/>
        <end position="509"/>
    </location>
</feature>
<evidence type="ECO:0000313" key="4">
    <source>
        <dbReference type="Proteomes" id="UP001162164"/>
    </source>
</evidence>
<organism evidence="3 4">
    <name type="scientific">Molorchus minor</name>
    <dbReference type="NCBI Taxonomy" id="1323400"/>
    <lineage>
        <taxon>Eukaryota</taxon>
        <taxon>Metazoa</taxon>
        <taxon>Ecdysozoa</taxon>
        <taxon>Arthropoda</taxon>
        <taxon>Hexapoda</taxon>
        <taxon>Insecta</taxon>
        <taxon>Pterygota</taxon>
        <taxon>Neoptera</taxon>
        <taxon>Endopterygota</taxon>
        <taxon>Coleoptera</taxon>
        <taxon>Polyphaga</taxon>
        <taxon>Cucujiformia</taxon>
        <taxon>Chrysomeloidea</taxon>
        <taxon>Cerambycidae</taxon>
        <taxon>Lamiinae</taxon>
        <taxon>Monochamini</taxon>
        <taxon>Molorchus</taxon>
    </lineage>
</organism>
<evidence type="ECO:0000313" key="3">
    <source>
        <dbReference type="EMBL" id="KAJ8986070.1"/>
    </source>
</evidence>
<dbReference type="Proteomes" id="UP001162164">
    <property type="component" value="Unassembled WGS sequence"/>
</dbReference>
<proteinExistence type="predicted"/>
<feature type="domain" description="ZAD" evidence="2">
    <location>
        <begin position="24"/>
        <end position="93"/>
    </location>
</feature>
<gene>
    <name evidence="3" type="ORF">NQ317_003364</name>
</gene>